<feature type="compositionally biased region" description="Basic and acidic residues" evidence="1">
    <location>
        <begin position="56"/>
        <end position="86"/>
    </location>
</feature>
<feature type="region of interest" description="Disordered" evidence="1">
    <location>
        <begin position="31"/>
        <end position="86"/>
    </location>
</feature>
<dbReference type="AlphaFoldDB" id="A0A4Q1QZX0"/>
<evidence type="ECO:0000256" key="1">
    <source>
        <dbReference type="SAM" id="MobiDB-lite"/>
    </source>
</evidence>
<comment type="caution">
    <text evidence="2">The sequence shown here is derived from an EMBL/GenBank/DDBJ whole genome shotgun (WGS) entry which is preliminary data.</text>
</comment>
<evidence type="ECO:0000313" key="3">
    <source>
        <dbReference type="Proteomes" id="UP000289482"/>
    </source>
</evidence>
<evidence type="ECO:0000313" key="2">
    <source>
        <dbReference type="EMBL" id="RXS64868.1"/>
    </source>
</evidence>
<dbReference type="GeneID" id="95780361"/>
<proteinExistence type="predicted"/>
<accession>A0A4Q1QZX0</accession>
<reference evidence="2 3" key="1">
    <citation type="submission" date="2019-01" db="EMBL/GenBank/DDBJ databases">
        <title>Draft genome sequences of the type strain Streptomyces sioyaensis DSM 40032 and its novel strain, TM32, a thermotolerant antibiotics-producing actinobacterium.</title>
        <authorList>
            <person name="Nakaew N."/>
            <person name="Lumyong S."/>
            <person name="Sloan W.T."/>
            <person name="Sungthong R."/>
        </authorList>
    </citation>
    <scope>NUCLEOTIDE SEQUENCE [LARGE SCALE GENOMIC DNA]</scope>
    <source>
        <strain evidence="2 3">DSM 40032</strain>
    </source>
</reference>
<organism evidence="2 3">
    <name type="scientific">Streptomyces sioyaensis</name>
    <dbReference type="NCBI Taxonomy" id="67364"/>
    <lineage>
        <taxon>Bacteria</taxon>
        <taxon>Bacillati</taxon>
        <taxon>Actinomycetota</taxon>
        <taxon>Actinomycetes</taxon>
        <taxon>Kitasatosporales</taxon>
        <taxon>Streptomycetaceae</taxon>
        <taxon>Streptomyces</taxon>
    </lineage>
</organism>
<gene>
    <name evidence="2" type="ORF">EST54_20825</name>
</gene>
<dbReference type="Proteomes" id="UP000289482">
    <property type="component" value="Unassembled WGS sequence"/>
</dbReference>
<name>A0A4Q1QZX0_9ACTN</name>
<protein>
    <submittedName>
        <fullName evidence="2">Uncharacterized protein</fullName>
    </submittedName>
</protein>
<dbReference type="EMBL" id="SDIF01000061">
    <property type="protein sequence ID" value="RXS64868.1"/>
    <property type="molecule type" value="Genomic_DNA"/>
</dbReference>
<keyword evidence="3" id="KW-1185">Reference proteome</keyword>
<dbReference type="RefSeq" id="WP_129249149.1">
    <property type="nucleotide sequence ID" value="NZ_JABZEL010000009.1"/>
</dbReference>
<sequence length="86" mass="9441">MGLRTRHPALVHGGVRVDGLVDHGAAECERTAPSTMADGPVDHLGAGRSAPHARCRYREATATDRDLRDRAGPGRTERDRMQWEVQ</sequence>